<reference evidence="2 3" key="1">
    <citation type="submission" date="2014-11" db="EMBL/GenBank/DDBJ databases">
        <title>Genetic blueprint of the zoonotic pathogen Toxocara canis.</title>
        <authorList>
            <person name="Zhu X.-Q."/>
            <person name="Korhonen P.K."/>
            <person name="Cai H."/>
            <person name="Young N.D."/>
            <person name="Nejsum P."/>
            <person name="von Samson-Himmelstjerna G."/>
            <person name="Boag P.R."/>
            <person name="Tan P."/>
            <person name="Li Q."/>
            <person name="Min J."/>
            <person name="Yang Y."/>
            <person name="Wang X."/>
            <person name="Fang X."/>
            <person name="Hall R.S."/>
            <person name="Hofmann A."/>
            <person name="Sternberg P.W."/>
            <person name="Jex A.R."/>
            <person name="Gasser R.B."/>
        </authorList>
    </citation>
    <scope>NUCLEOTIDE SEQUENCE [LARGE SCALE GENOMIC DNA]</scope>
    <source>
        <strain evidence="2">PN_DK_2014</strain>
    </source>
</reference>
<feature type="region of interest" description="Disordered" evidence="1">
    <location>
        <begin position="1"/>
        <end position="30"/>
    </location>
</feature>
<gene>
    <name evidence="2" type="ORF">Tcan_01554</name>
</gene>
<feature type="compositionally biased region" description="Polar residues" evidence="1">
    <location>
        <begin position="109"/>
        <end position="125"/>
    </location>
</feature>
<dbReference type="AlphaFoldDB" id="A0A0B2VT04"/>
<dbReference type="EMBL" id="JPKZ01001067">
    <property type="protein sequence ID" value="KHN84120.1"/>
    <property type="molecule type" value="Genomic_DNA"/>
</dbReference>
<feature type="compositionally biased region" description="Polar residues" evidence="1">
    <location>
        <begin position="1"/>
        <end position="11"/>
    </location>
</feature>
<accession>A0A0B2VT04</accession>
<comment type="caution">
    <text evidence="2">The sequence shown here is derived from an EMBL/GenBank/DDBJ whole genome shotgun (WGS) entry which is preliminary data.</text>
</comment>
<proteinExistence type="predicted"/>
<keyword evidence="3" id="KW-1185">Reference proteome</keyword>
<evidence type="ECO:0000256" key="1">
    <source>
        <dbReference type="SAM" id="MobiDB-lite"/>
    </source>
</evidence>
<feature type="region of interest" description="Disordered" evidence="1">
    <location>
        <begin position="103"/>
        <end position="125"/>
    </location>
</feature>
<sequence length="125" mass="13575">MKVTTSPSLTGAFSPPRSSQSTSFTSTSIPGRTVSLSINKFVLKSQQPLSSMRFSFMKHSRSDNKNESFAGTDTSCVLFCPNNASAPPQNSNFSCRTPISRYARDSGKRTATSTQDDSNNFETQA</sequence>
<organism evidence="2 3">
    <name type="scientific">Toxocara canis</name>
    <name type="common">Canine roundworm</name>
    <dbReference type="NCBI Taxonomy" id="6265"/>
    <lineage>
        <taxon>Eukaryota</taxon>
        <taxon>Metazoa</taxon>
        <taxon>Ecdysozoa</taxon>
        <taxon>Nematoda</taxon>
        <taxon>Chromadorea</taxon>
        <taxon>Rhabditida</taxon>
        <taxon>Spirurina</taxon>
        <taxon>Ascaridomorpha</taxon>
        <taxon>Ascaridoidea</taxon>
        <taxon>Toxocaridae</taxon>
        <taxon>Toxocara</taxon>
    </lineage>
</organism>
<name>A0A0B2VT04_TOXCA</name>
<evidence type="ECO:0000313" key="2">
    <source>
        <dbReference type="EMBL" id="KHN84120.1"/>
    </source>
</evidence>
<evidence type="ECO:0000313" key="3">
    <source>
        <dbReference type="Proteomes" id="UP000031036"/>
    </source>
</evidence>
<feature type="compositionally biased region" description="Low complexity" evidence="1">
    <location>
        <begin position="14"/>
        <end position="30"/>
    </location>
</feature>
<protein>
    <submittedName>
        <fullName evidence="2">Uncharacterized protein</fullName>
    </submittedName>
</protein>
<feature type="non-terminal residue" evidence="2">
    <location>
        <position position="125"/>
    </location>
</feature>
<dbReference type="Proteomes" id="UP000031036">
    <property type="component" value="Unassembled WGS sequence"/>
</dbReference>